<proteinExistence type="predicted"/>
<evidence type="ECO:0008006" key="3">
    <source>
        <dbReference type="Google" id="ProtNLM"/>
    </source>
</evidence>
<keyword evidence="2" id="KW-1185">Reference proteome</keyword>
<evidence type="ECO:0000313" key="2">
    <source>
        <dbReference type="Proteomes" id="UP000031668"/>
    </source>
</evidence>
<organism evidence="1 2">
    <name type="scientific">Thelohanellus kitauei</name>
    <name type="common">Myxosporean</name>
    <dbReference type="NCBI Taxonomy" id="669202"/>
    <lineage>
        <taxon>Eukaryota</taxon>
        <taxon>Metazoa</taxon>
        <taxon>Cnidaria</taxon>
        <taxon>Myxozoa</taxon>
        <taxon>Myxosporea</taxon>
        <taxon>Bivalvulida</taxon>
        <taxon>Platysporina</taxon>
        <taxon>Myxobolidae</taxon>
        <taxon>Thelohanellus</taxon>
    </lineage>
</organism>
<reference evidence="1 2" key="1">
    <citation type="journal article" date="2014" name="Genome Biol. Evol.">
        <title>The genome of the myxosporean Thelohanellus kitauei shows adaptations to nutrient acquisition within its fish host.</title>
        <authorList>
            <person name="Yang Y."/>
            <person name="Xiong J."/>
            <person name="Zhou Z."/>
            <person name="Huo F."/>
            <person name="Miao W."/>
            <person name="Ran C."/>
            <person name="Liu Y."/>
            <person name="Zhang J."/>
            <person name="Feng J."/>
            <person name="Wang M."/>
            <person name="Wang M."/>
            <person name="Wang L."/>
            <person name="Yao B."/>
        </authorList>
    </citation>
    <scope>NUCLEOTIDE SEQUENCE [LARGE SCALE GENOMIC DNA]</scope>
    <source>
        <strain evidence="1">Wuqing</strain>
    </source>
</reference>
<dbReference type="AlphaFoldDB" id="A0A0C2JZN0"/>
<dbReference type="SUPFAM" id="SSF46689">
    <property type="entry name" value="Homeodomain-like"/>
    <property type="match status" value="1"/>
</dbReference>
<dbReference type="InterPro" id="IPR036388">
    <property type="entry name" value="WH-like_DNA-bd_sf"/>
</dbReference>
<dbReference type="Proteomes" id="UP000031668">
    <property type="component" value="Unassembled WGS sequence"/>
</dbReference>
<name>A0A0C2JZN0_THEKT</name>
<dbReference type="EMBL" id="JWZT01000033">
    <property type="protein sequence ID" value="KII75108.1"/>
    <property type="molecule type" value="Genomic_DNA"/>
</dbReference>
<sequence length="128" mass="14623">MSSHISDEIRELVVNLHNEGQPPKQIPGVLGCSRYQVYRVVKAYDADGQLSRKKTGVKKERLTKEHKDFVIDQIDGDCSITLKSLKTKLFERFELNICPIRLRRLSAISASVSKEYTSFQSRSIPENI</sequence>
<protein>
    <recommendedName>
        <fullName evidence="3">Paired domain-containing protein</fullName>
    </recommendedName>
</protein>
<gene>
    <name evidence="1" type="ORF">RF11_04199</name>
</gene>
<accession>A0A0C2JZN0</accession>
<dbReference type="OrthoDB" id="4843387at2759"/>
<comment type="caution">
    <text evidence="1">The sequence shown here is derived from an EMBL/GenBank/DDBJ whole genome shotgun (WGS) entry which is preliminary data.</text>
</comment>
<dbReference type="InterPro" id="IPR009057">
    <property type="entry name" value="Homeodomain-like_sf"/>
</dbReference>
<evidence type="ECO:0000313" key="1">
    <source>
        <dbReference type="EMBL" id="KII75108.1"/>
    </source>
</evidence>
<dbReference type="Gene3D" id="1.10.10.10">
    <property type="entry name" value="Winged helix-like DNA-binding domain superfamily/Winged helix DNA-binding domain"/>
    <property type="match status" value="1"/>
</dbReference>
<dbReference type="Pfam" id="PF13551">
    <property type="entry name" value="HTH_29"/>
    <property type="match status" value="1"/>
</dbReference>